<dbReference type="InterPro" id="IPR016130">
    <property type="entry name" value="Tyr_Pase_AS"/>
</dbReference>
<dbReference type="SMART" id="SM00194">
    <property type="entry name" value="PTPc"/>
    <property type="match status" value="1"/>
</dbReference>
<dbReference type="SMART" id="SM00404">
    <property type="entry name" value="PTPc_motif"/>
    <property type="match status" value="1"/>
</dbReference>
<keyword evidence="3" id="KW-1185">Reference proteome</keyword>
<evidence type="ECO:0000313" key="3">
    <source>
        <dbReference type="Proteomes" id="UP000694865"/>
    </source>
</evidence>
<evidence type="ECO:0000259" key="1">
    <source>
        <dbReference type="PROSITE" id="PS50055"/>
    </source>
</evidence>
<dbReference type="InterPro" id="IPR050348">
    <property type="entry name" value="Protein-Tyr_Phosphatase"/>
</dbReference>
<dbReference type="RefSeq" id="XP_006825210.1">
    <property type="nucleotide sequence ID" value="XM_006825147.1"/>
</dbReference>
<accession>A0ABM0MYW9</accession>
<dbReference type="Proteomes" id="UP000694865">
    <property type="component" value="Unplaced"/>
</dbReference>
<name>A0ABM0MYW9_SACKO</name>
<dbReference type="PROSITE" id="PS00383">
    <property type="entry name" value="TYR_PHOSPHATASE_1"/>
    <property type="match status" value="1"/>
</dbReference>
<reference evidence="4" key="1">
    <citation type="submission" date="2025-08" db="UniProtKB">
        <authorList>
            <consortium name="RefSeq"/>
        </authorList>
    </citation>
    <scope>IDENTIFICATION</scope>
    <source>
        <tissue evidence="4">Testes</tissue>
    </source>
</reference>
<dbReference type="PRINTS" id="PR00700">
    <property type="entry name" value="PRTYPHPHTASE"/>
</dbReference>
<feature type="domain" description="Tyrosine-protein phosphatase" evidence="1">
    <location>
        <begin position="1"/>
        <end position="215"/>
    </location>
</feature>
<evidence type="ECO:0000259" key="2">
    <source>
        <dbReference type="PROSITE" id="PS50056"/>
    </source>
</evidence>
<dbReference type="Pfam" id="PF00102">
    <property type="entry name" value="Y_phosphatase"/>
    <property type="match status" value="1"/>
</dbReference>
<feature type="domain" description="Tyrosine specific protein phosphatases" evidence="2">
    <location>
        <begin position="134"/>
        <end position="206"/>
    </location>
</feature>
<dbReference type="InterPro" id="IPR003595">
    <property type="entry name" value="Tyr_Pase_cat"/>
</dbReference>
<sequence length="226" mass="25881">MTPVYDDEFSTDYINASFVSAYTVKESFMVTQMPLPNTIVDLWRMVYDYKSTSIVMLNDMDHNDKTLGQYWPDEGVMQCGPFLVETVKTDKMKNITTRTIQLTNAKGVVKTIQQFQVTCWPAGQEFPTSKSVIVDLMSKVERWQQQTGNGPVTVHCINGIGRSGVYCASVSTCERIKVDQMADIFQAVKALRTNRPHMLESMAQYKYCHDVILDYFESFDTYSNFQ</sequence>
<evidence type="ECO:0000313" key="4">
    <source>
        <dbReference type="RefSeq" id="XP_006825210.1"/>
    </source>
</evidence>
<proteinExistence type="predicted"/>
<protein>
    <submittedName>
        <fullName evidence="4">Receptor-type tyrosine-protein phosphatase alpha-like</fullName>
    </submittedName>
</protein>
<dbReference type="InterPro" id="IPR029021">
    <property type="entry name" value="Prot-tyrosine_phosphatase-like"/>
</dbReference>
<dbReference type="PROSITE" id="PS50055">
    <property type="entry name" value="TYR_PHOSPHATASE_PTP"/>
    <property type="match status" value="1"/>
</dbReference>
<dbReference type="GeneID" id="102807213"/>
<gene>
    <name evidence="4" type="primary">LOC102807213</name>
</gene>
<organism evidence="3 4">
    <name type="scientific">Saccoglossus kowalevskii</name>
    <name type="common">Acorn worm</name>
    <dbReference type="NCBI Taxonomy" id="10224"/>
    <lineage>
        <taxon>Eukaryota</taxon>
        <taxon>Metazoa</taxon>
        <taxon>Hemichordata</taxon>
        <taxon>Enteropneusta</taxon>
        <taxon>Harrimaniidae</taxon>
        <taxon>Saccoglossus</taxon>
    </lineage>
</organism>
<dbReference type="InterPro" id="IPR000242">
    <property type="entry name" value="PTP_cat"/>
</dbReference>
<dbReference type="PANTHER" id="PTHR19134:SF449">
    <property type="entry name" value="TYROSINE-PROTEIN PHOSPHATASE 1"/>
    <property type="match status" value="1"/>
</dbReference>
<dbReference type="PANTHER" id="PTHR19134">
    <property type="entry name" value="RECEPTOR-TYPE TYROSINE-PROTEIN PHOSPHATASE"/>
    <property type="match status" value="1"/>
</dbReference>
<dbReference type="Gene3D" id="3.90.190.10">
    <property type="entry name" value="Protein tyrosine phosphatase superfamily"/>
    <property type="match status" value="1"/>
</dbReference>
<dbReference type="InterPro" id="IPR000387">
    <property type="entry name" value="Tyr_Pase_dom"/>
</dbReference>
<dbReference type="SUPFAM" id="SSF52799">
    <property type="entry name" value="(Phosphotyrosine protein) phosphatases II"/>
    <property type="match status" value="1"/>
</dbReference>
<dbReference type="PROSITE" id="PS50056">
    <property type="entry name" value="TYR_PHOSPHATASE_2"/>
    <property type="match status" value="1"/>
</dbReference>